<organism evidence="8">
    <name type="scientific">Ustilago esculenta</name>
    <dbReference type="NCBI Taxonomy" id="185366"/>
    <lineage>
        <taxon>Eukaryota</taxon>
        <taxon>Fungi</taxon>
        <taxon>Dikarya</taxon>
        <taxon>Basidiomycota</taxon>
        <taxon>Ustilaginomycotina</taxon>
        <taxon>Ustilaginomycetes</taxon>
        <taxon>Ustilaginales</taxon>
        <taxon>Ustilaginaceae</taxon>
        <taxon>Ustilago</taxon>
    </lineage>
</organism>
<name>A0A481SHG7_9BASI</name>
<dbReference type="PANTHER" id="PTHR33050:SF7">
    <property type="entry name" value="RIBONUCLEASE H"/>
    <property type="match status" value="1"/>
</dbReference>
<sequence>MSLLQPSPLLNEHIWTDASKCSIGAHLGTMCQPDAVLSREVSRRHHNKDIHFLEVLVVLEALRQFSALWSGPHRVVIYVDNENIEHCLQKGSICDPATQTLLRAIFTLCLQRHIDLVPLRVSSEEYWKE</sequence>
<dbReference type="SUPFAM" id="SSF56672">
    <property type="entry name" value="DNA/RNA polymerases"/>
    <property type="match status" value="1"/>
</dbReference>
<evidence type="ECO:0000313" key="8">
    <source>
        <dbReference type="EMBL" id="QBH67569.1"/>
    </source>
</evidence>
<dbReference type="Pfam" id="PF17917">
    <property type="entry name" value="RT_RNaseH"/>
    <property type="match status" value="1"/>
</dbReference>
<gene>
    <name evidence="8" type="ORF">UEMT_2035</name>
</gene>
<accession>A0A481SHG7</accession>
<dbReference type="InterPro" id="IPR041373">
    <property type="entry name" value="RT_RNaseH"/>
</dbReference>
<dbReference type="GO" id="GO:0016787">
    <property type="term" value="F:hydrolase activity"/>
    <property type="evidence" value="ECO:0007669"/>
    <property type="project" value="UniProtKB-KW"/>
</dbReference>
<protein>
    <recommendedName>
        <fullName evidence="7">Reverse transcriptase RNase H-like domain-containing protein</fullName>
    </recommendedName>
</protein>
<dbReference type="GO" id="GO:0004519">
    <property type="term" value="F:endonuclease activity"/>
    <property type="evidence" value="ECO:0007669"/>
    <property type="project" value="UniProtKB-KW"/>
</dbReference>
<evidence type="ECO:0000256" key="4">
    <source>
        <dbReference type="ARBA" id="ARBA00022759"/>
    </source>
</evidence>
<evidence type="ECO:0000256" key="2">
    <source>
        <dbReference type="ARBA" id="ARBA00022695"/>
    </source>
</evidence>
<reference evidence="8" key="1">
    <citation type="submission" date="2018-11" db="EMBL/GenBank/DDBJ databases">
        <title>The smut fungus Ustilago esculenta has a bipolar mating type system with three idiomorphs larger than 500 kb.</title>
        <authorList>
            <person name="Liang S.-W."/>
            <person name="Huang Y.-H."/>
            <person name="Chiu J.-Y."/>
            <person name="Tseng H.-W."/>
            <person name="Haung J.-H."/>
            <person name="Shen W.-C."/>
        </authorList>
    </citation>
    <scope>NUCLEOTIDE SEQUENCE</scope>
    <source>
        <strain evidence="8">UE_mtsf</strain>
    </source>
</reference>
<feature type="domain" description="Reverse transcriptase RNase H-like" evidence="7">
    <location>
        <begin position="13"/>
        <end position="92"/>
    </location>
</feature>
<keyword evidence="6" id="KW-0695">RNA-directed DNA polymerase</keyword>
<evidence type="ECO:0000256" key="1">
    <source>
        <dbReference type="ARBA" id="ARBA00022679"/>
    </source>
</evidence>
<keyword evidence="4" id="KW-0255">Endonuclease</keyword>
<evidence type="ECO:0000256" key="3">
    <source>
        <dbReference type="ARBA" id="ARBA00022722"/>
    </source>
</evidence>
<proteinExistence type="predicted"/>
<keyword evidence="1" id="KW-0808">Transferase</keyword>
<keyword evidence="5" id="KW-0378">Hydrolase</keyword>
<evidence type="ECO:0000256" key="6">
    <source>
        <dbReference type="ARBA" id="ARBA00022918"/>
    </source>
</evidence>
<evidence type="ECO:0000259" key="7">
    <source>
        <dbReference type="Pfam" id="PF17917"/>
    </source>
</evidence>
<evidence type="ECO:0000256" key="5">
    <source>
        <dbReference type="ARBA" id="ARBA00022801"/>
    </source>
</evidence>
<dbReference type="EMBL" id="MK125513">
    <property type="protein sequence ID" value="QBH67569.1"/>
    <property type="molecule type" value="Genomic_DNA"/>
</dbReference>
<dbReference type="InterPro" id="IPR052055">
    <property type="entry name" value="Hepadnavirus_pol/RT"/>
</dbReference>
<keyword evidence="2" id="KW-0548">Nucleotidyltransferase</keyword>
<dbReference type="GO" id="GO:0003964">
    <property type="term" value="F:RNA-directed DNA polymerase activity"/>
    <property type="evidence" value="ECO:0007669"/>
    <property type="project" value="UniProtKB-KW"/>
</dbReference>
<dbReference type="AlphaFoldDB" id="A0A481SHG7"/>
<dbReference type="InterPro" id="IPR043502">
    <property type="entry name" value="DNA/RNA_pol_sf"/>
</dbReference>
<dbReference type="PANTHER" id="PTHR33050">
    <property type="entry name" value="REVERSE TRANSCRIPTASE DOMAIN-CONTAINING PROTEIN"/>
    <property type="match status" value="1"/>
</dbReference>
<keyword evidence="3" id="KW-0540">Nuclease</keyword>